<gene>
    <name evidence="1" type="ORF">HNR67_008632</name>
</gene>
<dbReference type="AlphaFoldDB" id="A0A7W7CJS1"/>
<comment type="caution">
    <text evidence="1">The sequence shown here is derived from an EMBL/GenBank/DDBJ whole genome shotgun (WGS) entry which is preliminary data.</text>
</comment>
<keyword evidence="2" id="KW-1185">Reference proteome</keyword>
<name>A0A7W7CJS1_9PSEU</name>
<evidence type="ECO:0000313" key="1">
    <source>
        <dbReference type="EMBL" id="MBB4682514.1"/>
    </source>
</evidence>
<evidence type="ECO:0000313" key="2">
    <source>
        <dbReference type="Proteomes" id="UP000533598"/>
    </source>
</evidence>
<dbReference type="RefSeq" id="WP_185009875.1">
    <property type="nucleotide sequence ID" value="NZ_BAAAUI010000072.1"/>
</dbReference>
<accession>A0A7W7CJS1</accession>
<dbReference type="Proteomes" id="UP000533598">
    <property type="component" value="Unassembled WGS sequence"/>
</dbReference>
<sequence length="89" mass="9320">MRNLMIIGTPAHPLTGKFGPSGHGINGNGGALCAGVNSRVGLAARRYAQFQGTTLFTAWAPTTVTTLIPSVVDVPNTDERRTSALERSP</sequence>
<reference evidence="1 2" key="1">
    <citation type="submission" date="2020-08" db="EMBL/GenBank/DDBJ databases">
        <title>Sequencing the genomes of 1000 actinobacteria strains.</title>
        <authorList>
            <person name="Klenk H.-P."/>
        </authorList>
    </citation>
    <scope>NUCLEOTIDE SEQUENCE [LARGE SCALE GENOMIC DNA]</scope>
    <source>
        <strain evidence="1 2">DSM 44230</strain>
    </source>
</reference>
<dbReference type="EMBL" id="JACHMH010000001">
    <property type="protein sequence ID" value="MBB4682514.1"/>
    <property type="molecule type" value="Genomic_DNA"/>
</dbReference>
<organism evidence="1 2">
    <name type="scientific">Crossiella cryophila</name>
    <dbReference type="NCBI Taxonomy" id="43355"/>
    <lineage>
        <taxon>Bacteria</taxon>
        <taxon>Bacillati</taxon>
        <taxon>Actinomycetota</taxon>
        <taxon>Actinomycetes</taxon>
        <taxon>Pseudonocardiales</taxon>
        <taxon>Pseudonocardiaceae</taxon>
        <taxon>Crossiella</taxon>
    </lineage>
</organism>
<proteinExistence type="predicted"/>
<protein>
    <submittedName>
        <fullName evidence="1">Uncharacterized protein</fullName>
    </submittedName>
</protein>